<dbReference type="PANTHER" id="PTHR43767">
    <property type="entry name" value="LONG-CHAIN-FATTY-ACID--COA LIGASE"/>
    <property type="match status" value="1"/>
</dbReference>
<gene>
    <name evidence="4" type="ORF">GL4_1721</name>
</gene>
<dbReference type="OrthoDB" id="9803968at2"/>
<evidence type="ECO:0000259" key="2">
    <source>
        <dbReference type="Pfam" id="PF00501"/>
    </source>
</evidence>
<dbReference type="Proteomes" id="UP000031643">
    <property type="component" value="Chromosome"/>
</dbReference>
<dbReference type="InterPro" id="IPR025110">
    <property type="entry name" value="AMP-bd_C"/>
</dbReference>
<dbReference type="Gene3D" id="3.40.50.12780">
    <property type="entry name" value="N-terminal domain of ligase-like"/>
    <property type="match status" value="1"/>
</dbReference>
<dbReference type="InterPro" id="IPR045851">
    <property type="entry name" value="AMP-bd_C_sf"/>
</dbReference>
<dbReference type="EC" id="6.2.1.3" evidence="4"/>
<evidence type="ECO:0000256" key="1">
    <source>
        <dbReference type="SAM" id="MobiDB-lite"/>
    </source>
</evidence>
<accession>A0A0A8K2N1</accession>
<dbReference type="InterPro" id="IPR000873">
    <property type="entry name" value="AMP-dep_synth/lig_dom"/>
</dbReference>
<evidence type="ECO:0000259" key="3">
    <source>
        <dbReference type="Pfam" id="PF13193"/>
    </source>
</evidence>
<dbReference type="SUPFAM" id="SSF56801">
    <property type="entry name" value="Acetyl-CoA synthetase-like"/>
    <property type="match status" value="1"/>
</dbReference>
<dbReference type="KEGG" id="mcg:GL4_1721"/>
<sequence>MAVKANPAAQQAAPDTRARPWLTSYPPGLSWTAEFEPGLVHSLLDAAVERYGSRTCTYFEGKTLSYEEIGALSDRASKGLAALGVREGVRVGLLLPNSPTYLIYYFGVLKAGGTVVNFNPLYSVEEIAFQIRDSGTEIMVTLDLQLLFKKVEPLLADGTLARAVVADFASLLPRLKQIGLLLTRKVRRANVGLSRQRRRIVRERNLLANNGRFVRPAVKPESVAVLQYTGGTTGTPKGAMLSHANIFINTAQVQMWGQRPPEVVDRILGVLPLFHVFAMTTVMTFGVANGMEIILMPKFELGRTLKLIGKLRPTVMPGVPTLFQALLHHRHIDRFDLSSLQFCISGGAALPMHVKKGFEKFIGGWLVEGYGLSETSPVATCNPFHTNKDGSIGLPLPRTDITIRSLENPEQEMPRGEPGEICIAGPQVMSGYWNKADETAAVFVGKYFRTGDVGYMDEDGFIFIVDRIKDMINTAGFKVYPRRIEDALHEHPAVAECCVVGIPDSYRGEAPKAYVRLHDGRTETAVDLMTFLRPKLSKLELPVAIEFRDELPKTMIGKLSKKALRAETSA</sequence>
<feature type="domain" description="AMP-dependent synthetase/ligase" evidence="2">
    <location>
        <begin position="45"/>
        <end position="433"/>
    </location>
</feature>
<dbReference type="RefSeq" id="WP_045366576.1">
    <property type="nucleotide sequence ID" value="NZ_AP014648.1"/>
</dbReference>
<dbReference type="EMBL" id="AP014648">
    <property type="protein sequence ID" value="BAQ17175.1"/>
    <property type="molecule type" value="Genomic_DNA"/>
</dbReference>
<evidence type="ECO:0000313" key="5">
    <source>
        <dbReference type="Proteomes" id="UP000031643"/>
    </source>
</evidence>
<name>A0A0A8K2N1_9HYPH</name>
<dbReference type="InterPro" id="IPR020845">
    <property type="entry name" value="AMP-binding_CS"/>
</dbReference>
<dbReference type="PROSITE" id="PS00455">
    <property type="entry name" value="AMP_BINDING"/>
    <property type="match status" value="1"/>
</dbReference>
<feature type="domain" description="AMP-binding enzyme C-terminal" evidence="3">
    <location>
        <begin position="484"/>
        <end position="558"/>
    </location>
</feature>
<proteinExistence type="predicted"/>
<dbReference type="HOGENOM" id="CLU_000022_59_7_5"/>
<evidence type="ECO:0000313" key="4">
    <source>
        <dbReference type="EMBL" id="BAQ17175.1"/>
    </source>
</evidence>
<dbReference type="PANTHER" id="PTHR43767:SF1">
    <property type="entry name" value="NONRIBOSOMAL PEPTIDE SYNTHASE PES1 (EUROFUNG)-RELATED"/>
    <property type="match status" value="1"/>
</dbReference>
<organism evidence="4 5">
    <name type="scientific">Methyloceanibacter caenitepidi</name>
    <dbReference type="NCBI Taxonomy" id="1384459"/>
    <lineage>
        <taxon>Bacteria</taxon>
        <taxon>Pseudomonadati</taxon>
        <taxon>Pseudomonadota</taxon>
        <taxon>Alphaproteobacteria</taxon>
        <taxon>Hyphomicrobiales</taxon>
        <taxon>Hyphomicrobiaceae</taxon>
        <taxon>Methyloceanibacter</taxon>
    </lineage>
</organism>
<dbReference type="AlphaFoldDB" id="A0A0A8K2N1"/>
<dbReference type="Pfam" id="PF13193">
    <property type="entry name" value="AMP-binding_C"/>
    <property type="match status" value="1"/>
</dbReference>
<keyword evidence="5" id="KW-1185">Reference proteome</keyword>
<reference evidence="4 5" key="1">
    <citation type="submission" date="2014-09" db="EMBL/GenBank/DDBJ databases">
        <title>Genome sequencing of Methyloceanibacter caenitepidi Gela4.</title>
        <authorList>
            <person name="Takeuchi M."/>
            <person name="Susumu S."/>
            <person name="Kamagata Y."/>
            <person name="Oshima K."/>
            <person name="Hattori M."/>
            <person name="Iwasaki W."/>
        </authorList>
    </citation>
    <scope>NUCLEOTIDE SEQUENCE [LARGE SCALE GENOMIC DNA]</scope>
    <source>
        <strain evidence="4 5">Gela4</strain>
    </source>
</reference>
<dbReference type="Gene3D" id="3.30.300.30">
    <property type="match status" value="1"/>
</dbReference>
<dbReference type="STRING" id="1384459.GL4_1721"/>
<dbReference type="Pfam" id="PF00501">
    <property type="entry name" value="AMP-binding"/>
    <property type="match status" value="1"/>
</dbReference>
<keyword evidence="4" id="KW-0436">Ligase</keyword>
<dbReference type="InterPro" id="IPR042099">
    <property type="entry name" value="ANL_N_sf"/>
</dbReference>
<dbReference type="GO" id="GO:0004467">
    <property type="term" value="F:long-chain fatty acid-CoA ligase activity"/>
    <property type="evidence" value="ECO:0007669"/>
    <property type="project" value="UniProtKB-EC"/>
</dbReference>
<feature type="compositionally biased region" description="Low complexity" evidence="1">
    <location>
        <begin position="1"/>
        <end position="14"/>
    </location>
</feature>
<feature type="region of interest" description="Disordered" evidence="1">
    <location>
        <begin position="1"/>
        <end position="20"/>
    </location>
</feature>
<dbReference type="InterPro" id="IPR050237">
    <property type="entry name" value="ATP-dep_AMP-bd_enzyme"/>
</dbReference>
<protein>
    <submittedName>
        <fullName evidence="4">Long-chain-fatty-acid-CoA ligase</fullName>
        <ecNumber evidence="4">6.2.1.3</ecNumber>
    </submittedName>
</protein>
<dbReference type="CDD" id="cd05936">
    <property type="entry name" value="FC-FACS_FadD_like"/>
    <property type="match status" value="1"/>
</dbReference>